<dbReference type="PANTHER" id="PTHR13420">
    <property type="entry name" value="UPF0235 PROTEIN C15ORF40"/>
    <property type="match status" value="1"/>
</dbReference>
<dbReference type="EMBL" id="FOPU01000001">
    <property type="protein sequence ID" value="SFH08525.1"/>
    <property type="molecule type" value="Genomic_DNA"/>
</dbReference>
<dbReference type="STRING" id="34004.SAMN04488021_10189"/>
<proteinExistence type="inferred from homology"/>
<accession>A0A1I2X4R9</accession>
<gene>
    <name evidence="3" type="ORF">SAMN04488021_10189</name>
</gene>
<protein>
    <recommendedName>
        <fullName evidence="2">UPF0235 protein SAMN04488021_10189</fullName>
    </recommendedName>
</protein>
<reference evidence="3 4" key="1">
    <citation type="submission" date="2016-10" db="EMBL/GenBank/DDBJ databases">
        <authorList>
            <person name="de Groot N.N."/>
        </authorList>
    </citation>
    <scope>NUCLEOTIDE SEQUENCE [LARGE SCALE GENOMIC DNA]</scope>
    <source>
        <strain evidence="3 4">DSM 8537</strain>
    </source>
</reference>
<dbReference type="InterPro" id="IPR036591">
    <property type="entry name" value="YggU-like_sf"/>
</dbReference>
<dbReference type="InterPro" id="IPR003746">
    <property type="entry name" value="DUF167"/>
</dbReference>
<keyword evidence="4" id="KW-1185">Reference proteome</keyword>
<evidence type="ECO:0000256" key="1">
    <source>
        <dbReference type="ARBA" id="ARBA00010364"/>
    </source>
</evidence>
<dbReference type="PANTHER" id="PTHR13420:SF7">
    <property type="entry name" value="UPF0235 PROTEIN C15ORF40"/>
    <property type="match status" value="1"/>
</dbReference>
<dbReference type="NCBIfam" id="TIGR00251">
    <property type="entry name" value="DUF167 family protein"/>
    <property type="match status" value="1"/>
</dbReference>
<dbReference type="HAMAP" id="MF_00634">
    <property type="entry name" value="UPF0235"/>
    <property type="match status" value="1"/>
</dbReference>
<dbReference type="SUPFAM" id="SSF69786">
    <property type="entry name" value="YggU-like"/>
    <property type="match status" value="1"/>
</dbReference>
<dbReference type="Gene3D" id="3.30.1200.10">
    <property type="entry name" value="YggU-like"/>
    <property type="match status" value="1"/>
</dbReference>
<comment type="similarity">
    <text evidence="1 2">Belongs to the UPF0235 family.</text>
</comment>
<dbReference type="AlphaFoldDB" id="A0A1I2X4R9"/>
<sequence>MPAGIAFFAARRFNGRMTDLSHLALPGAEIAVRVTPRASRNAVVLDGEIIRVLVTVVPEDGKANAAVVKLLAKALGVTKSRLALVRGATSRDKLFRLDQPRSSR</sequence>
<evidence type="ECO:0000256" key="2">
    <source>
        <dbReference type="HAMAP-Rule" id="MF_00634"/>
    </source>
</evidence>
<organism evidence="3 4">
    <name type="scientific">Paracoccus aminovorans</name>
    <dbReference type="NCBI Taxonomy" id="34004"/>
    <lineage>
        <taxon>Bacteria</taxon>
        <taxon>Pseudomonadati</taxon>
        <taxon>Pseudomonadota</taxon>
        <taxon>Alphaproteobacteria</taxon>
        <taxon>Rhodobacterales</taxon>
        <taxon>Paracoccaceae</taxon>
        <taxon>Paracoccus</taxon>
    </lineage>
</organism>
<name>A0A1I2X4R9_9RHOB</name>
<dbReference type="GO" id="GO:0005737">
    <property type="term" value="C:cytoplasm"/>
    <property type="evidence" value="ECO:0007669"/>
    <property type="project" value="TreeGrafter"/>
</dbReference>
<dbReference type="SMART" id="SM01152">
    <property type="entry name" value="DUF167"/>
    <property type="match status" value="1"/>
</dbReference>
<evidence type="ECO:0000313" key="3">
    <source>
        <dbReference type="EMBL" id="SFH08525.1"/>
    </source>
</evidence>
<dbReference type="Pfam" id="PF02594">
    <property type="entry name" value="DUF167"/>
    <property type="match status" value="1"/>
</dbReference>
<evidence type="ECO:0000313" key="4">
    <source>
        <dbReference type="Proteomes" id="UP000183635"/>
    </source>
</evidence>
<dbReference type="Proteomes" id="UP000183635">
    <property type="component" value="Unassembled WGS sequence"/>
</dbReference>